<dbReference type="HOGENOM" id="CLU_038878_0_1_12"/>
<evidence type="ECO:0000259" key="1">
    <source>
        <dbReference type="PROSITE" id="PS50206"/>
    </source>
</evidence>
<keyword evidence="2" id="KW-0808">Transferase</keyword>
<name>H9ULE8_SPIAZ</name>
<dbReference type="RefSeq" id="WP_014456323.1">
    <property type="nucleotide sequence ID" value="NC_017098.1"/>
</dbReference>
<organism evidence="2 3">
    <name type="scientific">Spirochaeta africana (strain ATCC 700263 / DSM 8902 / Z-7692)</name>
    <dbReference type="NCBI Taxonomy" id="889378"/>
    <lineage>
        <taxon>Bacteria</taxon>
        <taxon>Pseudomonadati</taxon>
        <taxon>Spirochaetota</taxon>
        <taxon>Spirochaetia</taxon>
        <taxon>Spirochaetales</taxon>
        <taxon>Spirochaetaceae</taxon>
        <taxon>Spirochaeta</taxon>
    </lineage>
</organism>
<dbReference type="PANTHER" id="PTHR43268">
    <property type="entry name" value="THIOSULFATE SULFURTRANSFERASE/RHODANESE-LIKE DOMAIN-CONTAINING PROTEIN 2"/>
    <property type="match status" value="1"/>
</dbReference>
<dbReference type="CDD" id="cd01518">
    <property type="entry name" value="RHOD_YceA"/>
    <property type="match status" value="1"/>
</dbReference>
<dbReference type="InterPro" id="IPR022111">
    <property type="entry name" value="Rhodanese_C"/>
</dbReference>
<dbReference type="Gene3D" id="3.30.70.100">
    <property type="match status" value="1"/>
</dbReference>
<dbReference type="Gene3D" id="3.40.250.10">
    <property type="entry name" value="Rhodanese-like domain"/>
    <property type="match status" value="1"/>
</dbReference>
<accession>H9ULE8</accession>
<dbReference type="SUPFAM" id="SSF52821">
    <property type="entry name" value="Rhodanese/Cell cycle control phosphatase"/>
    <property type="match status" value="1"/>
</dbReference>
<proteinExistence type="predicted"/>
<dbReference type="Pfam" id="PF17773">
    <property type="entry name" value="UPF0176_N"/>
    <property type="match status" value="1"/>
</dbReference>
<dbReference type="AlphaFoldDB" id="H9ULE8"/>
<evidence type="ECO:0000313" key="2">
    <source>
        <dbReference type="EMBL" id="AFG38341.1"/>
    </source>
</evidence>
<dbReference type="SMART" id="SM00450">
    <property type="entry name" value="RHOD"/>
    <property type="match status" value="1"/>
</dbReference>
<dbReference type="Pfam" id="PF12368">
    <property type="entry name" value="Rhodanese_C"/>
    <property type="match status" value="1"/>
</dbReference>
<keyword evidence="3" id="KW-1185">Reference proteome</keyword>
<feature type="domain" description="Rhodanese" evidence="1">
    <location>
        <begin position="123"/>
        <end position="216"/>
    </location>
</feature>
<dbReference type="PATRIC" id="fig|889378.3.peg.2280"/>
<evidence type="ECO:0000313" key="3">
    <source>
        <dbReference type="Proteomes" id="UP000007383"/>
    </source>
</evidence>
<reference evidence="3" key="1">
    <citation type="journal article" date="2013" name="Stand. Genomic Sci.">
        <title>Complete genome sequence of the halophilic bacterium Spirochaeta africana type strain (Z-7692(T)) from the alkaline Lake Magadi in the East African Rift.</title>
        <authorList>
            <person name="Liolos K."/>
            <person name="Abt B."/>
            <person name="Scheuner C."/>
            <person name="Teshima H."/>
            <person name="Held B."/>
            <person name="Lapidus A."/>
            <person name="Nolan M."/>
            <person name="Lucas S."/>
            <person name="Deshpande S."/>
            <person name="Cheng J.F."/>
            <person name="Tapia R."/>
            <person name="Goodwin L.A."/>
            <person name="Pitluck S."/>
            <person name="Pagani I."/>
            <person name="Ivanova N."/>
            <person name="Mavromatis K."/>
            <person name="Mikhailova N."/>
            <person name="Huntemann M."/>
            <person name="Pati A."/>
            <person name="Chen A."/>
            <person name="Palaniappan K."/>
            <person name="Land M."/>
            <person name="Rohde M."/>
            <person name="Tindall B.J."/>
            <person name="Detter J.C."/>
            <person name="Goker M."/>
            <person name="Bristow J."/>
            <person name="Eisen J.A."/>
            <person name="Markowitz V."/>
            <person name="Hugenholtz P."/>
            <person name="Woyke T."/>
            <person name="Klenk H.P."/>
            <person name="Kyrpides N.C."/>
        </authorList>
    </citation>
    <scope>NUCLEOTIDE SEQUENCE</scope>
    <source>
        <strain evidence="3">ATCC 700263 / DSM 8902 / Z-7692</strain>
    </source>
</reference>
<dbReference type="eggNOG" id="COG1054">
    <property type="taxonomic scope" value="Bacteria"/>
</dbReference>
<dbReference type="Pfam" id="PF00581">
    <property type="entry name" value="Rhodanese"/>
    <property type="match status" value="1"/>
</dbReference>
<dbReference type="Proteomes" id="UP000007383">
    <property type="component" value="Chromosome"/>
</dbReference>
<gene>
    <name evidence="2" type="ordered locus">Spiaf_2308</name>
</gene>
<dbReference type="EMBL" id="CP003282">
    <property type="protein sequence ID" value="AFG38341.1"/>
    <property type="molecule type" value="Genomic_DNA"/>
</dbReference>
<dbReference type="KEGG" id="sfc:Spiaf_2308"/>
<dbReference type="GO" id="GO:0016740">
    <property type="term" value="F:transferase activity"/>
    <property type="evidence" value="ECO:0007669"/>
    <property type="project" value="UniProtKB-KW"/>
</dbReference>
<dbReference type="InterPro" id="IPR020936">
    <property type="entry name" value="TrhO"/>
</dbReference>
<dbReference type="OrthoDB" id="9778326at2"/>
<dbReference type="PROSITE" id="PS50206">
    <property type="entry name" value="RHODANESE_3"/>
    <property type="match status" value="1"/>
</dbReference>
<dbReference type="InterPro" id="IPR036873">
    <property type="entry name" value="Rhodanese-like_dom_sf"/>
</dbReference>
<dbReference type="InterPro" id="IPR040503">
    <property type="entry name" value="TRHO_N"/>
</dbReference>
<protein>
    <submittedName>
        <fullName evidence="2">Putative sulfurtransferase</fullName>
    </submittedName>
</protein>
<dbReference type="InterPro" id="IPR001763">
    <property type="entry name" value="Rhodanese-like_dom"/>
</dbReference>
<sequence>MSAYHIAATYSFFPIDDPALHQEAIRSEAARLDIRGIFVLAPEGLNTTCAAPSRPALDAWIGFLQQHFQIRLDCKYSQSARRPFKRLAFKLRPEICTTGNTRLEVDNSQNHHLDPAQWDTMLDDPDSVVIDTRNHYEYELGSFRGAINPRTDSFREFFDKVEEMDIPRDRNIMIFCTGGIRCHKGIVELQRRGYHNVWQLQGGILRYLEERPAGSFQGDCFVFDHRVAVGPDLLPVPGLGLCVHCGNPAREQVPCVRGDGSGYVCTDCQRDPVRGSTCSKDCANKHAASLPA</sequence>
<dbReference type="PANTHER" id="PTHR43268:SF3">
    <property type="entry name" value="RHODANESE-LIKE DOMAIN-CONTAINING PROTEIN 7-RELATED"/>
    <property type="match status" value="1"/>
</dbReference>